<evidence type="ECO:0000256" key="1">
    <source>
        <dbReference type="ARBA" id="ARBA00006484"/>
    </source>
</evidence>
<keyword evidence="4" id="KW-1185">Reference proteome</keyword>
<gene>
    <name evidence="3" type="ORF">GCM10011386_45440</name>
</gene>
<dbReference type="PRINTS" id="PR00081">
    <property type="entry name" value="GDHRDH"/>
</dbReference>
<keyword evidence="2" id="KW-0560">Oxidoreductase</keyword>
<evidence type="ECO:0000256" key="2">
    <source>
        <dbReference type="ARBA" id="ARBA00023002"/>
    </source>
</evidence>
<protein>
    <recommendedName>
        <fullName evidence="5">Short chain dehydrogenase</fullName>
    </recommendedName>
</protein>
<accession>A0ABQ1MWH7</accession>
<dbReference type="InterPro" id="IPR036291">
    <property type="entry name" value="NAD(P)-bd_dom_sf"/>
</dbReference>
<dbReference type="Pfam" id="PF00106">
    <property type="entry name" value="adh_short"/>
    <property type="match status" value="1"/>
</dbReference>
<dbReference type="InterPro" id="IPR002347">
    <property type="entry name" value="SDR_fam"/>
</dbReference>
<evidence type="ECO:0000313" key="4">
    <source>
        <dbReference type="Proteomes" id="UP000597338"/>
    </source>
</evidence>
<dbReference type="SUPFAM" id="SSF51735">
    <property type="entry name" value="NAD(P)-binding Rossmann-fold domains"/>
    <property type="match status" value="1"/>
</dbReference>
<organism evidence="3 4">
    <name type="scientific">Parapedobacter defluvii</name>
    <dbReference type="NCBI Taxonomy" id="2045106"/>
    <lineage>
        <taxon>Bacteria</taxon>
        <taxon>Pseudomonadati</taxon>
        <taxon>Bacteroidota</taxon>
        <taxon>Sphingobacteriia</taxon>
        <taxon>Sphingobacteriales</taxon>
        <taxon>Sphingobacteriaceae</taxon>
        <taxon>Parapedobacter</taxon>
    </lineage>
</organism>
<evidence type="ECO:0008006" key="5">
    <source>
        <dbReference type="Google" id="ProtNLM"/>
    </source>
</evidence>
<dbReference type="RefSeq" id="WP_188753775.1">
    <property type="nucleotide sequence ID" value="NZ_BMIK01000029.1"/>
</dbReference>
<sequence>MSIQEARKQLEVNLIGLARITQVVIPYMRKQQSGKIINISSVGGKMVGPFGAWYHVSKFGVEALSDALRLELKPFGIDVIVIQPGGIQSEWSGIAMNNLKSTAHNSVYGSAIAKVLSSNEELERQYSKPAVIANLILKAIQSKKPKTRYSGGYMAGFILFIRRVVPDRIIDKMILSKIA</sequence>
<dbReference type="EMBL" id="BMIK01000029">
    <property type="protein sequence ID" value="GGC48157.1"/>
    <property type="molecule type" value="Genomic_DNA"/>
</dbReference>
<comment type="caution">
    <text evidence="3">The sequence shown here is derived from an EMBL/GenBank/DDBJ whole genome shotgun (WGS) entry which is preliminary data.</text>
</comment>
<name>A0ABQ1MWH7_9SPHI</name>
<dbReference type="Proteomes" id="UP000597338">
    <property type="component" value="Unassembled WGS sequence"/>
</dbReference>
<dbReference type="PANTHER" id="PTHR44169:SF6">
    <property type="entry name" value="NADPH-DEPENDENT 1-ACYLDIHYDROXYACETONE PHOSPHATE REDUCTASE"/>
    <property type="match status" value="1"/>
</dbReference>
<dbReference type="PANTHER" id="PTHR44169">
    <property type="entry name" value="NADPH-DEPENDENT 1-ACYLDIHYDROXYACETONE PHOSPHATE REDUCTASE"/>
    <property type="match status" value="1"/>
</dbReference>
<reference evidence="4" key="1">
    <citation type="journal article" date="2019" name="Int. J. Syst. Evol. Microbiol.">
        <title>The Global Catalogue of Microorganisms (GCM) 10K type strain sequencing project: providing services to taxonomists for standard genome sequencing and annotation.</title>
        <authorList>
            <consortium name="The Broad Institute Genomics Platform"/>
            <consortium name="The Broad Institute Genome Sequencing Center for Infectious Disease"/>
            <person name="Wu L."/>
            <person name="Ma J."/>
        </authorList>
    </citation>
    <scope>NUCLEOTIDE SEQUENCE [LARGE SCALE GENOMIC DNA]</scope>
    <source>
        <strain evidence="4">CGMCC 1.15342</strain>
    </source>
</reference>
<evidence type="ECO:0000313" key="3">
    <source>
        <dbReference type="EMBL" id="GGC48157.1"/>
    </source>
</evidence>
<comment type="similarity">
    <text evidence="1">Belongs to the short-chain dehydrogenases/reductases (SDR) family.</text>
</comment>
<dbReference type="Gene3D" id="3.40.50.720">
    <property type="entry name" value="NAD(P)-binding Rossmann-like Domain"/>
    <property type="match status" value="1"/>
</dbReference>
<proteinExistence type="inferred from homology"/>